<dbReference type="Proteomes" id="UP000199034">
    <property type="component" value="Unassembled WGS sequence"/>
</dbReference>
<dbReference type="RefSeq" id="WP_090851394.1">
    <property type="nucleotide sequence ID" value="NZ_FMZM01000002.1"/>
</dbReference>
<sequence length="184" mass="19511">MSLPRDPFAPHALGDAATVLGQRALAPISQAAMEAADNLLRKAAKALASGDEQRAATFVARAVALPYDRREEMFPAAASAAMMLFTIVGDEAEARNPRWIDAAAEVLPSEPGWGRSELLVTLGAVWDDYDLDPDEEAGLRALLAAPVDRPELQSSDLAGDELAAAVTEVLNVVVDYVAVLESWG</sequence>
<protein>
    <submittedName>
        <fullName evidence="1">Uncharacterized protein</fullName>
    </submittedName>
</protein>
<dbReference type="STRING" id="1045774.SAMN05421872_102215"/>
<accession>A0A1G6LED7</accession>
<name>A0A1G6LED7_9ACTN</name>
<reference evidence="1 2" key="1">
    <citation type="submission" date="2016-10" db="EMBL/GenBank/DDBJ databases">
        <authorList>
            <person name="de Groot N.N."/>
        </authorList>
    </citation>
    <scope>NUCLEOTIDE SEQUENCE [LARGE SCALE GENOMIC DNA]</scope>
    <source>
        <strain evidence="1 2">CGMCC 4.6858</strain>
    </source>
</reference>
<gene>
    <name evidence="1" type="ORF">SAMN05421872_102215</name>
</gene>
<keyword evidence="2" id="KW-1185">Reference proteome</keyword>
<organism evidence="1 2">
    <name type="scientific">Nocardioides lianchengensis</name>
    <dbReference type="NCBI Taxonomy" id="1045774"/>
    <lineage>
        <taxon>Bacteria</taxon>
        <taxon>Bacillati</taxon>
        <taxon>Actinomycetota</taxon>
        <taxon>Actinomycetes</taxon>
        <taxon>Propionibacteriales</taxon>
        <taxon>Nocardioidaceae</taxon>
        <taxon>Nocardioides</taxon>
    </lineage>
</organism>
<dbReference type="EMBL" id="FMZM01000002">
    <property type="protein sequence ID" value="SDC41543.1"/>
    <property type="molecule type" value="Genomic_DNA"/>
</dbReference>
<evidence type="ECO:0000313" key="2">
    <source>
        <dbReference type="Proteomes" id="UP000199034"/>
    </source>
</evidence>
<dbReference type="AlphaFoldDB" id="A0A1G6LED7"/>
<evidence type="ECO:0000313" key="1">
    <source>
        <dbReference type="EMBL" id="SDC41543.1"/>
    </source>
</evidence>
<proteinExistence type="predicted"/>